<reference evidence="7" key="1">
    <citation type="submission" date="2021-12" db="EMBL/GenBank/DDBJ databases">
        <authorList>
            <person name="Rodrigo-Torres L."/>
            <person name="Arahal R. D."/>
            <person name="Lucena T."/>
        </authorList>
    </citation>
    <scope>NUCLEOTIDE SEQUENCE</scope>
    <source>
        <strain evidence="7">CECT 8419</strain>
    </source>
</reference>
<feature type="domain" description="RNA polymerase sigma factor 70 region 4 type 2" evidence="6">
    <location>
        <begin position="113"/>
        <end position="164"/>
    </location>
</feature>
<dbReference type="Gene3D" id="1.10.1740.10">
    <property type="match status" value="1"/>
</dbReference>
<feature type="domain" description="RNA polymerase sigma-70 region 2" evidence="5">
    <location>
        <begin position="21"/>
        <end position="81"/>
    </location>
</feature>
<accession>A0ABN8F4E6</accession>
<evidence type="ECO:0000256" key="3">
    <source>
        <dbReference type="ARBA" id="ARBA00023082"/>
    </source>
</evidence>
<dbReference type="Pfam" id="PF04542">
    <property type="entry name" value="Sigma70_r2"/>
    <property type="match status" value="1"/>
</dbReference>
<dbReference type="InterPro" id="IPR013249">
    <property type="entry name" value="RNA_pol_sigma70_r4_t2"/>
</dbReference>
<dbReference type="SUPFAM" id="SSF88946">
    <property type="entry name" value="Sigma2 domain of RNA polymerase sigma factors"/>
    <property type="match status" value="1"/>
</dbReference>
<dbReference type="PANTHER" id="PTHR43133:SF25">
    <property type="entry name" value="RNA POLYMERASE SIGMA FACTOR RFAY-RELATED"/>
    <property type="match status" value="1"/>
</dbReference>
<dbReference type="InterPro" id="IPR014284">
    <property type="entry name" value="RNA_pol_sigma-70_dom"/>
</dbReference>
<dbReference type="Gene3D" id="1.10.10.10">
    <property type="entry name" value="Winged helix-like DNA-binding domain superfamily/Winged helix DNA-binding domain"/>
    <property type="match status" value="1"/>
</dbReference>
<name>A0ABN8F4E6_9BACT</name>
<organism evidence="7 8">
    <name type="scientific">Neolewinella maritima</name>
    <dbReference type="NCBI Taxonomy" id="1383882"/>
    <lineage>
        <taxon>Bacteria</taxon>
        <taxon>Pseudomonadati</taxon>
        <taxon>Bacteroidota</taxon>
        <taxon>Saprospiria</taxon>
        <taxon>Saprospirales</taxon>
        <taxon>Lewinellaceae</taxon>
        <taxon>Neolewinella</taxon>
    </lineage>
</organism>
<dbReference type="InterPro" id="IPR013325">
    <property type="entry name" value="RNA_pol_sigma_r2"/>
</dbReference>
<dbReference type="InterPro" id="IPR013324">
    <property type="entry name" value="RNA_pol_sigma_r3/r4-like"/>
</dbReference>
<dbReference type="InterPro" id="IPR036388">
    <property type="entry name" value="WH-like_DNA-bd_sf"/>
</dbReference>
<protein>
    <submittedName>
        <fullName evidence="7">ECF RNA polymerase sigma factor EcfG</fullName>
    </submittedName>
</protein>
<gene>
    <name evidence="7" type="primary">ecfG</name>
    <name evidence="7" type="ORF">LEM8419_02715</name>
</gene>
<dbReference type="SUPFAM" id="SSF88659">
    <property type="entry name" value="Sigma3 and sigma4 domains of RNA polymerase sigma factors"/>
    <property type="match status" value="1"/>
</dbReference>
<evidence type="ECO:0000256" key="4">
    <source>
        <dbReference type="ARBA" id="ARBA00023163"/>
    </source>
</evidence>
<dbReference type="NCBIfam" id="TIGR02937">
    <property type="entry name" value="sigma70-ECF"/>
    <property type="match status" value="1"/>
</dbReference>
<keyword evidence="2" id="KW-0805">Transcription regulation</keyword>
<sequence>MTATIQQQKDIQELLSTITNSLRAFSLKLTGNMNDAEDLYQDTALRIMTNAEKYNPGTNFKAWAVTIMRNIFINNYRKKVRRNLIIDQTPNNYYINSGNKTVVNDGESEVTFNELQELVDRLPDDFRVPFLMAYQGYKYDEIAEQLGSPLGTIKSRIFFARKKLQKMYEEAMRERMVASVAS</sequence>
<evidence type="ECO:0000256" key="2">
    <source>
        <dbReference type="ARBA" id="ARBA00023015"/>
    </source>
</evidence>
<keyword evidence="4" id="KW-0804">Transcription</keyword>
<comment type="caution">
    <text evidence="7">The sequence shown here is derived from an EMBL/GenBank/DDBJ whole genome shotgun (WGS) entry which is preliminary data.</text>
</comment>
<keyword evidence="8" id="KW-1185">Reference proteome</keyword>
<dbReference type="InterPro" id="IPR007627">
    <property type="entry name" value="RNA_pol_sigma70_r2"/>
</dbReference>
<dbReference type="InterPro" id="IPR039425">
    <property type="entry name" value="RNA_pol_sigma-70-like"/>
</dbReference>
<dbReference type="Pfam" id="PF08281">
    <property type="entry name" value="Sigma70_r4_2"/>
    <property type="match status" value="1"/>
</dbReference>
<dbReference type="CDD" id="cd06171">
    <property type="entry name" value="Sigma70_r4"/>
    <property type="match status" value="1"/>
</dbReference>
<evidence type="ECO:0000313" key="7">
    <source>
        <dbReference type="EMBL" id="CAH1001808.1"/>
    </source>
</evidence>
<dbReference type="EMBL" id="CAKLPZ010000003">
    <property type="protein sequence ID" value="CAH1001808.1"/>
    <property type="molecule type" value="Genomic_DNA"/>
</dbReference>
<evidence type="ECO:0000256" key="1">
    <source>
        <dbReference type="ARBA" id="ARBA00010641"/>
    </source>
</evidence>
<dbReference type="Proteomes" id="UP000837803">
    <property type="component" value="Unassembled WGS sequence"/>
</dbReference>
<evidence type="ECO:0000259" key="6">
    <source>
        <dbReference type="Pfam" id="PF08281"/>
    </source>
</evidence>
<dbReference type="RefSeq" id="WP_238751664.1">
    <property type="nucleotide sequence ID" value="NZ_CAKLPZ010000003.1"/>
</dbReference>
<dbReference type="PANTHER" id="PTHR43133">
    <property type="entry name" value="RNA POLYMERASE ECF-TYPE SIGMA FACTO"/>
    <property type="match status" value="1"/>
</dbReference>
<comment type="similarity">
    <text evidence="1">Belongs to the sigma-70 factor family. ECF subfamily.</text>
</comment>
<evidence type="ECO:0000259" key="5">
    <source>
        <dbReference type="Pfam" id="PF04542"/>
    </source>
</evidence>
<evidence type="ECO:0000313" key="8">
    <source>
        <dbReference type="Proteomes" id="UP000837803"/>
    </source>
</evidence>
<keyword evidence="3" id="KW-0731">Sigma factor</keyword>
<proteinExistence type="inferred from homology"/>